<sequence>MHLPPHAGDELFEFLVHLVHVVNYLRLCFLPGRVLPSSASLVMQTRDPIRHHGNLIASTMMKVVEAVVRSLFLRGIHLLDRRGIFPLSRSRQRLPAPHSRRGRLSASMFTLEPTFVGAGRASRRTDLPTLRLRPCPGAGASSSTGRYGRGAAWPSWSSQEPGVLEDDQEDGVAEEDHVSPVDELDEAAAVEPEGVDGGEEPGGGARTVEEERVREQGEC</sequence>
<feature type="compositionally biased region" description="Acidic residues" evidence="1">
    <location>
        <begin position="182"/>
        <end position="199"/>
    </location>
</feature>
<protein>
    <submittedName>
        <fullName evidence="2">Uncharacterized protein</fullName>
    </submittedName>
</protein>
<dbReference type="Proteomes" id="UP000015106">
    <property type="component" value="Chromosome 1"/>
</dbReference>
<proteinExistence type="predicted"/>
<reference evidence="2" key="3">
    <citation type="submission" date="2022-06" db="UniProtKB">
        <authorList>
            <consortium name="EnsemblPlants"/>
        </authorList>
    </citation>
    <scope>IDENTIFICATION</scope>
</reference>
<reference evidence="3" key="1">
    <citation type="journal article" date="2013" name="Nature">
        <title>Draft genome of the wheat A-genome progenitor Triticum urartu.</title>
        <authorList>
            <person name="Ling H.Q."/>
            <person name="Zhao S."/>
            <person name="Liu D."/>
            <person name="Wang J."/>
            <person name="Sun H."/>
            <person name="Zhang C."/>
            <person name="Fan H."/>
            <person name="Li D."/>
            <person name="Dong L."/>
            <person name="Tao Y."/>
            <person name="Gao C."/>
            <person name="Wu H."/>
            <person name="Li Y."/>
            <person name="Cui Y."/>
            <person name="Guo X."/>
            <person name="Zheng S."/>
            <person name="Wang B."/>
            <person name="Yu K."/>
            <person name="Liang Q."/>
            <person name="Yang W."/>
            <person name="Lou X."/>
            <person name="Chen J."/>
            <person name="Feng M."/>
            <person name="Jian J."/>
            <person name="Zhang X."/>
            <person name="Luo G."/>
            <person name="Jiang Y."/>
            <person name="Liu J."/>
            <person name="Wang Z."/>
            <person name="Sha Y."/>
            <person name="Zhang B."/>
            <person name="Wu H."/>
            <person name="Tang D."/>
            <person name="Shen Q."/>
            <person name="Xue P."/>
            <person name="Zou S."/>
            <person name="Wang X."/>
            <person name="Liu X."/>
            <person name="Wang F."/>
            <person name="Yang Y."/>
            <person name="An X."/>
            <person name="Dong Z."/>
            <person name="Zhang K."/>
            <person name="Zhang X."/>
            <person name="Luo M.C."/>
            <person name="Dvorak J."/>
            <person name="Tong Y."/>
            <person name="Wang J."/>
            <person name="Yang H."/>
            <person name="Li Z."/>
            <person name="Wang D."/>
            <person name="Zhang A."/>
            <person name="Wang J."/>
        </authorList>
    </citation>
    <scope>NUCLEOTIDE SEQUENCE</scope>
    <source>
        <strain evidence="3">cv. G1812</strain>
    </source>
</reference>
<accession>A0A8R7NZZ1</accession>
<feature type="region of interest" description="Disordered" evidence="1">
    <location>
        <begin position="129"/>
        <end position="219"/>
    </location>
</feature>
<keyword evidence="3" id="KW-1185">Reference proteome</keyword>
<feature type="compositionally biased region" description="Basic and acidic residues" evidence="1">
    <location>
        <begin position="207"/>
        <end position="219"/>
    </location>
</feature>
<name>A0A8R7NZZ1_TRIUA</name>
<dbReference type="EnsemblPlants" id="TuG1812G0100001289.01.T01">
    <property type="protein sequence ID" value="TuG1812G0100001289.01.T01.cds265094"/>
    <property type="gene ID" value="TuG1812G0100001289.01"/>
</dbReference>
<reference evidence="2" key="2">
    <citation type="submission" date="2018-03" db="EMBL/GenBank/DDBJ databases">
        <title>The Triticum urartu genome reveals the dynamic nature of wheat genome evolution.</title>
        <authorList>
            <person name="Ling H."/>
            <person name="Ma B."/>
            <person name="Shi X."/>
            <person name="Liu H."/>
            <person name="Dong L."/>
            <person name="Sun H."/>
            <person name="Cao Y."/>
            <person name="Gao Q."/>
            <person name="Zheng S."/>
            <person name="Li Y."/>
            <person name="Yu Y."/>
            <person name="Du H."/>
            <person name="Qi M."/>
            <person name="Li Y."/>
            <person name="Yu H."/>
            <person name="Cui Y."/>
            <person name="Wang N."/>
            <person name="Chen C."/>
            <person name="Wu H."/>
            <person name="Zhao Y."/>
            <person name="Zhang J."/>
            <person name="Li Y."/>
            <person name="Zhou W."/>
            <person name="Zhang B."/>
            <person name="Hu W."/>
            <person name="Eijk M."/>
            <person name="Tang J."/>
            <person name="Witsenboer H."/>
            <person name="Zhao S."/>
            <person name="Li Z."/>
            <person name="Zhang A."/>
            <person name="Wang D."/>
            <person name="Liang C."/>
        </authorList>
    </citation>
    <scope>NUCLEOTIDE SEQUENCE [LARGE SCALE GENOMIC DNA]</scope>
    <source>
        <strain evidence="2">cv. G1812</strain>
    </source>
</reference>
<evidence type="ECO:0000256" key="1">
    <source>
        <dbReference type="SAM" id="MobiDB-lite"/>
    </source>
</evidence>
<evidence type="ECO:0000313" key="2">
    <source>
        <dbReference type="EnsemblPlants" id="TuG1812G0100001289.01.T01.cds265094"/>
    </source>
</evidence>
<feature type="compositionally biased region" description="Acidic residues" evidence="1">
    <location>
        <begin position="163"/>
        <end position="173"/>
    </location>
</feature>
<evidence type="ECO:0000313" key="3">
    <source>
        <dbReference type="Proteomes" id="UP000015106"/>
    </source>
</evidence>
<dbReference type="AlphaFoldDB" id="A0A8R7NZZ1"/>
<dbReference type="Gramene" id="TuG1812G0100001289.01.T01">
    <property type="protein sequence ID" value="TuG1812G0100001289.01.T01.cds265094"/>
    <property type="gene ID" value="TuG1812G0100001289.01"/>
</dbReference>
<organism evidence="2 3">
    <name type="scientific">Triticum urartu</name>
    <name type="common">Red wild einkorn</name>
    <name type="synonym">Crithodium urartu</name>
    <dbReference type="NCBI Taxonomy" id="4572"/>
    <lineage>
        <taxon>Eukaryota</taxon>
        <taxon>Viridiplantae</taxon>
        <taxon>Streptophyta</taxon>
        <taxon>Embryophyta</taxon>
        <taxon>Tracheophyta</taxon>
        <taxon>Spermatophyta</taxon>
        <taxon>Magnoliopsida</taxon>
        <taxon>Liliopsida</taxon>
        <taxon>Poales</taxon>
        <taxon>Poaceae</taxon>
        <taxon>BOP clade</taxon>
        <taxon>Pooideae</taxon>
        <taxon>Triticodae</taxon>
        <taxon>Triticeae</taxon>
        <taxon>Triticinae</taxon>
        <taxon>Triticum</taxon>
    </lineage>
</organism>